<evidence type="ECO:0000313" key="2">
    <source>
        <dbReference type="Proteomes" id="UP000593998"/>
    </source>
</evidence>
<gene>
    <name evidence="1" type="ORF">IGS73_07575</name>
</gene>
<dbReference type="EMBL" id="CP062789">
    <property type="protein sequence ID" value="QOK24209.1"/>
    <property type="molecule type" value="Genomic_DNA"/>
</dbReference>
<evidence type="ECO:0000313" key="1">
    <source>
        <dbReference type="EMBL" id="QOK24209.1"/>
    </source>
</evidence>
<dbReference type="Proteomes" id="UP000593998">
    <property type="component" value="Chromosome"/>
</dbReference>
<reference evidence="1 2" key="1">
    <citation type="submission" date="2020-10" db="EMBL/GenBank/DDBJ databases">
        <title>Janibacter indicus TT2 genome sequence.</title>
        <authorList>
            <person name="Lee K."/>
            <person name="Ganzorig M."/>
        </authorList>
    </citation>
    <scope>NUCLEOTIDE SEQUENCE [LARGE SCALE GENOMIC DNA]</scope>
    <source>
        <strain evidence="1 2">TT2</strain>
    </source>
</reference>
<dbReference type="AlphaFoldDB" id="A0A7L9J4I5"/>
<protein>
    <submittedName>
        <fullName evidence="1">Uncharacterized protein</fullName>
    </submittedName>
</protein>
<dbReference type="RefSeq" id="WP_192912038.1">
    <property type="nucleotide sequence ID" value="NZ_CP062789.1"/>
</dbReference>
<sequence>MTGPTHQDGNELEVLASVVRLLGAAADRAREISSAEPDLLLECLGLGASITAGRVYGLLPEGLEVEDLPVAQSDPFELVRAAESLMRTHPLEQFPPGTAHVVVEICDLVREHCP</sequence>
<organism evidence="1 2">
    <name type="scientific">Janibacter indicus</name>
    <dbReference type="NCBI Taxonomy" id="857417"/>
    <lineage>
        <taxon>Bacteria</taxon>
        <taxon>Bacillati</taxon>
        <taxon>Actinomycetota</taxon>
        <taxon>Actinomycetes</taxon>
        <taxon>Micrococcales</taxon>
        <taxon>Intrasporangiaceae</taxon>
        <taxon>Janibacter</taxon>
    </lineage>
</organism>
<proteinExistence type="predicted"/>
<accession>A0A7L9J4I5</accession>
<name>A0A7L9J4I5_9MICO</name>